<dbReference type="AlphaFoldDB" id="A0A8T0WRF7"/>
<dbReference type="GO" id="GO:0004867">
    <property type="term" value="F:serine-type endopeptidase inhibitor activity"/>
    <property type="evidence" value="ECO:0007669"/>
    <property type="project" value="InterPro"/>
</dbReference>
<evidence type="ECO:0000313" key="4">
    <source>
        <dbReference type="EMBL" id="KAG2652111.1"/>
    </source>
</evidence>
<accession>A0A8T0WRF7</accession>
<dbReference type="InterPro" id="IPR023796">
    <property type="entry name" value="Serpin_dom"/>
</dbReference>
<evidence type="ECO:0000256" key="2">
    <source>
        <dbReference type="RuleBase" id="RU000411"/>
    </source>
</evidence>
<dbReference type="Gene3D" id="6.20.40.10">
    <property type="match status" value="1"/>
</dbReference>
<dbReference type="Gene3D" id="3.30.497.10">
    <property type="entry name" value="Antithrombin, subunit I, domain 2"/>
    <property type="match status" value="2"/>
</dbReference>
<feature type="domain" description="Serpin" evidence="3">
    <location>
        <begin position="21"/>
        <end position="375"/>
    </location>
</feature>
<comment type="similarity">
    <text evidence="1 2">Belongs to the serpin family.</text>
</comment>
<dbReference type="InterPro" id="IPR036186">
    <property type="entry name" value="Serpin_sf"/>
</dbReference>
<dbReference type="EMBL" id="CM029038">
    <property type="protein sequence ID" value="KAG2652111.1"/>
    <property type="molecule type" value="Genomic_DNA"/>
</dbReference>
<feature type="non-terminal residue" evidence="4">
    <location>
        <position position="1"/>
    </location>
</feature>
<dbReference type="Gene3D" id="2.10.310.10">
    <property type="entry name" value="Serpins superfamily"/>
    <property type="match status" value="1"/>
</dbReference>
<dbReference type="SMART" id="SM00093">
    <property type="entry name" value="SERPIN"/>
    <property type="match status" value="1"/>
</dbReference>
<dbReference type="PANTHER" id="PTHR11461:SF379">
    <property type="entry name" value="SERPIN DOMAIN-CONTAINING PROTEIN"/>
    <property type="match status" value="1"/>
</dbReference>
<reference evidence="4" key="1">
    <citation type="submission" date="2020-05" db="EMBL/GenBank/DDBJ databases">
        <title>WGS assembly of Panicum virgatum.</title>
        <authorList>
            <person name="Lovell J.T."/>
            <person name="Jenkins J."/>
            <person name="Shu S."/>
            <person name="Juenger T.E."/>
            <person name="Schmutz J."/>
        </authorList>
    </citation>
    <scope>NUCLEOTIDE SEQUENCE</scope>
    <source>
        <strain evidence="4">AP13</strain>
    </source>
</reference>
<dbReference type="InterPro" id="IPR042178">
    <property type="entry name" value="Serpin_sf_1"/>
</dbReference>
<sequence>EARPSKKARRGAGSGLTAFALRLAKRLAVGDADDGGNQNQNLVFSPVSIYTALSLLAAFARDVPERALAEQSGSRDGGPLVAFACGLWREKTVALKPGYLAAAVESYKAETRSADFFKKPEKSRKRINRWVSKATKDLITSILPPGHVVMPFDREGTETRQFHLLDGGTVRAQFMRAQKDQAVATHRGFKVLKLAYLPYRLPHGQERYLGGRGSKQQGKEGPRFSMCVFLPDARDGLPGLMDKIASRPNFLWDHLPKDRCDTSEVRLPKFKLSFSSRINGVLEAMGVQAAFDPGRADLKDMLEGDDRPLVLEHVFHKAVIEVDEEGTEAAASTACVVTLLSYTTPVNFVADHPFAFFVVEEVSATVVFMGHVLDPTSKH</sequence>
<evidence type="ECO:0000313" key="5">
    <source>
        <dbReference type="Proteomes" id="UP000823388"/>
    </source>
</evidence>
<dbReference type="InterPro" id="IPR000215">
    <property type="entry name" value="Serpin_fam"/>
</dbReference>
<dbReference type="Gene3D" id="2.30.39.10">
    <property type="entry name" value="Alpha-1-antitrypsin, domain 1"/>
    <property type="match status" value="1"/>
</dbReference>
<keyword evidence="5" id="KW-1185">Reference proteome</keyword>
<evidence type="ECO:0000259" key="3">
    <source>
        <dbReference type="SMART" id="SM00093"/>
    </source>
</evidence>
<proteinExistence type="inferred from homology"/>
<gene>
    <name evidence="4" type="ORF">PVAP13_1NG333500</name>
</gene>
<evidence type="ECO:0000256" key="1">
    <source>
        <dbReference type="ARBA" id="ARBA00009500"/>
    </source>
</evidence>
<dbReference type="GO" id="GO:0005615">
    <property type="term" value="C:extracellular space"/>
    <property type="evidence" value="ECO:0007669"/>
    <property type="project" value="InterPro"/>
</dbReference>
<protein>
    <recommendedName>
        <fullName evidence="3">Serpin domain-containing protein</fullName>
    </recommendedName>
</protein>
<dbReference type="PANTHER" id="PTHR11461">
    <property type="entry name" value="SERINE PROTEASE INHIBITOR, SERPIN"/>
    <property type="match status" value="1"/>
</dbReference>
<organism evidence="4 5">
    <name type="scientific">Panicum virgatum</name>
    <name type="common">Blackwell switchgrass</name>
    <dbReference type="NCBI Taxonomy" id="38727"/>
    <lineage>
        <taxon>Eukaryota</taxon>
        <taxon>Viridiplantae</taxon>
        <taxon>Streptophyta</taxon>
        <taxon>Embryophyta</taxon>
        <taxon>Tracheophyta</taxon>
        <taxon>Spermatophyta</taxon>
        <taxon>Magnoliopsida</taxon>
        <taxon>Liliopsida</taxon>
        <taxon>Poales</taxon>
        <taxon>Poaceae</taxon>
        <taxon>PACMAD clade</taxon>
        <taxon>Panicoideae</taxon>
        <taxon>Panicodae</taxon>
        <taxon>Paniceae</taxon>
        <taxon>Panicinae</taxon>
        <taxon>Panicum</taxon>
        <taxon>Panicum sect. Hiantes</taxon>
    </lineage>
</organism>
<name>A0A8T0WRF7_PANVG</name>
<dbReference type="Pfam" id="PF00079">
    <property type="entry name" value="Serpin"/>
    <property type="match status" value="1"/>
</dbReference>
<dbReference type="Proteomes" id="UP000823388">
    <property type="component" value="Chromosome 1N"/>
</dbReference>
<dbReference type="InterPro" id="IPR042185">
    <property type="entry name" value="Serpin_sf_2"/>
</dbReference>
<comment type="caution">
    <text evidence="4">The sequence shown here is derived from an EMBL/GenBank/DDBJ whole genome shotgun (WGS) entry which is preliminary data.</text>
</comment>
<dbReference type="SUPFAM" id="SSF56574">
    <property type="entry name" value="Serpins"/>
    <property type="match status" value="1"/>
</dbReference>